<dbReference type="PROSITE" id="PS50003">
    <property type="entry name" value="PH_DOMAIN"/>
    <property type="match status" value="1"/>
</dbReference>
<accession>A0A1X7V0X1</accession>
<dbReference type="EnsemblMetazoa" id="Aqu2.1.33658_001">
    <property type="protein sequence ID" value="Aqu2.1.33658_001"/>
    <property type="gene ID" value="Aqu2.1.33658"/>
</dbReference>
<dbReference type="InterPro" id="IPR001849">
    <property type="entry name" value="PH_domain"/>
</dbReference>
<dbReference type="GO" id="GO:0005769">
    <property type="term" value="C:early endosome"/>
    <property type="evidence" value="ECO:0007669"/>
    <property type="project" value="TreeGrafter"/>
</dbReference>
<gene>
    <name evidence="3" type="primary">100632747</name>
</gene>
<dbReference type="GO" id="GO:0001881">
    <property type="term" value="P:receptor recycling"/>
    <property type="evidence" value="ECO:0007669"/>
    <property type="project" value="TreeGrafter"/>
</dbReference>
<dbReference type="PANTHER" id="PTHR22902">
    <property type="entry name" value="SESQUIPEDALIAN"/>
    <property type="match status" value="1"/>
</dbReference>
<dbReference type="InterPro" id="IPR045188">
    <property type="entry name" value="Boi1/Boi2-like"/>
</dbReference>
<dbReference type="InterPro" id="IPR011993">
    <property type="entry name" value="PH-like_dom_sf"/>
</dbReference>
<evidence type="ECO:0000256" key="1">
    <source>
        <dbReference type="SAM" id="MobiDB-lite"/>
    </source>
</evidence>
<dbReference type="SMART" id="SM00233">
    <property type="entry name" value="PH"/>
    <property type="match status" value="1"/>
</dbReference>
<dbReference type="eggNOG" id="ENOG502QQ94">
    <property type="taxonomic scope" value="Eukaryota"/>
</dbReference>
<protein>
    <recommendedName>
        <fullName evidence="2">PH domain-containing protein</fullName>
    </recommendedName>
</protein>
<dbReference type="AlphaFoldDB" id="A0A1X7V0X1"/>
<reference evidence="4" key="1">
    <citation type="journal article" date="2010" name="Nature">
        <title>The Amphimedon queenslandica genome and the evolution of animal complexity.</title>
        <authorList>
            <person name="Srivastava M."/>
            <person name="Simakov O."/>
            <person name="Chapman J."/>
            <person name="Fahey B."/>
            <person name="Gauthier M.E."/>
            <person name="Mitros T."/>
            <person name="Richards G.S."/>
            <person name="Conaco C."/>
            <person name="Dacre M."/>
            <person name="Hellsten U."/>
            <person name="Larroux C."/>
            <person name="Putnam N.H."/>
            <person name="Stanke M."/>
            <person name="Adamska M."/>
            <person name="Darling A."/>
            <person name="Degnan S.M."/>
            <person name="Oakley T.H."/>
            <person name="Plachetzki D.C."/>
            <person name="Zhai Y."/>
            <person name="Adamski M."/>
            <person name="Calcino A."/>
            <person name="Cummins S.F."/>
            <person name="Goodstein D.M."/>
            <person name="Harris C."/>
            <person name="Jackson D.J."/>
            <person name="Leys S.P."/>
            <person name="Shu S."/>
            <person name="Woodcroft B.J."/>
            <person name="Vervoort M."/>
            <person name="Kosik K.S."/>
            <person name="Manning G."/>
            <person name="Degnan B.M."/>
            <person name="Rokhsar D.S."/>
        </authorList>
    </citation>
    <scope>NUCLEOTIDE SEQUENCE [LARGE SCALE GENOMIC DNA]</scope>
</reference>
<dbReference type="InParanoid" id="A0A1X7V0X1"/>
<dbReference type="PANTHER" id="PTHR22902:SF53">
    <property type="entry name" value="INOSITOL PHOSPHATASE INTERACTING PROTEIN, ISOFORM A"/>
    <property type="match status" value="1"/>
</dbReference>
<name>A0A1X7V0X1_AMPQE</name>
<dbReference type="STRING" id="400682.A0A1X7V0X1"/>
<dbReference type="OrthoDB" id="10261837at2759"/>
<dbReference type="GO" id="GO:0007032">
    <property type="term" value="P:endosome organization"/>
    <property type="evidence" value="ECO:0007669"/>
    <property type="project" value="TreeGrafter"/>
</dbReference>
<dbReference type="Proteomes" id="UP000007879">
    <property type="component" value="Unassembled WGS sequence"/>
</dbReference>
<feature type="compositionally biased region" description="Basic and acidic residues" evidence="1">
    <location>
        <begin position="144"/>
        <end position="172"/>
    </location>
</feature>
<dbReference type="GO" id="GO:0055037">
    <property type="term" value="C:recycling endosome"/>
    <property type="evidence" value="ECO:0007669"/>
    <property type="project" value="TreeGrafter"/>
</dbReference>
<dbReference type="SUPFAM" id="SSF50729">
    <property type="entry name" value="PH domain-like"/>
    <property type="match status" value="1"/>
</dbReference>
<feature type="domain" description="PH" evidence="2">
    <location>
        <begin position="22"/>
        <end position="123"/>
    </location>
</feature>
<dbReference type="EnsemblMetazoa" id="XM_003386025.2">
    <property type="protein sequence ID" value="XP_003386073.2"/>
    <property type="gene ID" value="LOC100632747"/>
</dbReference>
<keyword evidence="4" id="KW-1185">Reference proteome</keyword>
<dbReference type="CDD" id="cd13288">
    <property type="entry name" value="PH_Ses"/>
    <property type="match status" value="1"/>
</dbReference>
<dbReference type="KEGG" id="aqu:100632747"/>
<reference evidence="3" key="2">
    <citation type="submission" date="2017-05" db="UniProtKB">
        <authorList>
            <consortium name="EnsemblMetazoa"/>
        </authorList>
    </citation>
    <scope>IDENTIFICATION</scope>
</reference>
<dbReference type="GO" id="GO:0042147">
    <property type="term" value="P:retrograde transport, endosome to Golgi"/>
    <property type="evidence" value="ECO:0007669"/>
    <property type="project" value="TreeGrafter"/>
</dbReference>
<proteinExistence type="predicted"/>
<dbReference type="Gene3D" id="2.30.29.30">
    <property type="entry name" value="Pleckstrin-homology domain (PH domain)/Phosphotyrosine-binding domain (PTB)"/>
    <property type="match status" value="1"/>
</dbReference>
<dbReference type="GO" id="GO:0005829">
    <property type="term" value="C:cytosol"/>
    <property type="evidence" value="ECO:0007669"/>
    <property type="project" value="GOC"/>
</dbReference>
<evidence type="ECO:0000313" key="3">
    <source>
        <dbReference type="EnsemblMetazoa" id="Aqu2.1.33658_001"/>
    </source>
</evidence>
<feature type="region of interest" description="Disordered" evidence="1">
    <location>
        <begin position="139"/>
        <end position="311"/>
    </location>
</feature>
<dbReference type="Pfam" id="PF00169">
    <property type="entry name" value="PH"/>
    <property type="match status" value="1"/>
</dbReference>
<evidence type="ECO:0000313" key="4">
    <source>
        <dbReference type="Proteomes" id="UP000007879"/>
    </source>
</evidence>
<feature type="compositionally biased region" description="Polar residues" evidence="1">
    <location>
        <begin position="279"/>
        <end position="297"/>
    </location>
</feature>
<organism evidence="3">
    <name type="scientific">Amphimedon queenslandica</name>
    <name type="common">Sponge</name>
    <dbReference type="NCBI Taxonomy" id="400682"/>
    <lineage>
        <taxon>Eukaryota</taxon>
        <taxon>Metazoa</taxon>
        <taxon>Porifera</taxon>
        <taxon>Demospongiae</taxon>
        <taxon>Heteroscleromorpha</taxon>
        <taxon>Haplosclerida</taxon>
        <taxon>Niphatidae</taxon>
        <taxon>Amphimedon</taxon>
    </lineage>
</organism>
<evidence type="ECO:0000259" key="2">
    <source>
        <dbReference type="PROSITE" id="PS50003"/>
    </source>
</evidence>
<dbReference type="GO" id="GO:0005802">
    <property type="term" value="C:trans-Golgi network"/>
    <property type="evidence" value="ECO:0007669"/>
    <property type="project" value="TreeGrafter"/>
</dbReference>
<sequence>MFSSSMKINEKNVASFAASDSPVDKEGYLSRKSDVKGYQKRWFVLKGNLLFYYERKQDREPAGLLVLEGCGVQASASEKHGFEICFDGGGSSGGTSGPKSHVLMADDDEEMQSWMRAISHASYDFLKTIVSELQKQVDSLTSHSAKEREGGKRTSSSEKKGSPRVSRDKDSIPIRSKPKVTVENGVLVDVPGEAPPVPPKKRMIVQKSPSPEPQAARYPIINPNKPHSSPIAPPTGKGRSTLSPPGTLDRTPILLPSSKTSDDYDIPPSHYEEEESSLDARQSQPFVNLPSTHTTSVVKGMSAPPTSHSNSLQLHSDFTDAFNALHMDKSTN</sequence>